<evidence type="ECO:0000313" key="1">
    <source>
        <dbReference type="EMBL" id="KAH7914514.1"/>
    </source>
</evidence>
<sequence length="432" mass="49078">ITVYTDGSCIDNGTTNAKCGAGIWFGPNDPRNSAVRIPGENQSNQIGELVAIIIAIQKTDQYTPLTIASDSRYAIDGLNLHLKNWEAKGWTEIANKPYFQRAAYLLRRRAAPTKFKWIKGHNGNEGNEEADKLANIGANKTNPDDLNLNVPDEFKIEGVQLQNITQALAYRAIKATQISKQKQRRATIINLDIIRHAIHNHSGKWLTDESIWTANKSDLLTNQFKQFIFRATHGSFKIGDYWNNIPGYEQRARCSACDDQNESMEHILTECPNNHQKEIWKLAKNLWPHKNKPWPNLSIGLILGCASITDKPPQQRNEPTSNERAKKTTPREHLLLKVLIAESASLIWAIRCDTTINGNSHPIETITQRWHNRIEKRLHNDVINARRKHAKQPLIQRVRETWNGTLKNESALPLDWVLTHEVLVGIKPAQVP</sequence>
<proteinExistence type="predicted"/>
<feature type="non-terminal residue" evidence="1">
    <location>
        <position position="1"/>
    </location>
</feature>
<name>A0ACB8AM88_9AGAM</name>
<gene>
    <name evidence="1" type="ORF">BJ138DRAFT_999858</name>
</gene>
<keyword evidence="2" id="KW-1185">Reference proteome</keyword>
<reference evidence="1" key="1">
    <citation type="journal article" date="2021" name="New Phytol.">
        <title>Evolutionary innovations through gain and loss of genes in the ectomycorrhizal Boletales.</title>
        <authorList>
            <person name="Wu G."/>
            <person name="Miyauchi S."/>
            <person name="Morin E."/>
            <person name="Kuo A."/>
            <person name="Drula E."/>
            <person name="Varga T."/>
            <person name="Kohler A."/>
            <person name="Feng B."/>
            <person name="Cao Y."/>
            <person name="Lipzen A."/>
            <person name="Daum C."/>
            <person name="Hundley H."/>
            <person name="Pangilinan J."/>
            <person name="Johnson J."/>
            <person name="Barry K."/>
            <person name="LaButti K."/>
            <person name="Ng V."/>
            <person name="Ahrendt S."/>
            <person name="Min B."/>
            <person name="Choi I.G."/>
            <person name="Park H."/>
            <person name="Plett J.M."/>
            <person name="Magnuson J."/>
            <person name="Spatafora J.W."/>
            <person name="Nagy L.G."/>
            <person name="Henrissat B."/>
            <person name="Grigoriev I.V."/>
            <person name="Yang Z.L."/>
            <person name="Xu J."/>
            <person name="Martin F.M."/>
        </authorList>
    </citation>
    <scope>NUCLEOTIDE SEQUENCE</scope>
    <source>
        <strain evidence="1">ATCC 28755</strain>
    </source>
</reference>
<protein>
    <submittedName>
        <fullName evidence="1">Ribonuclease H-like protein</fullName>
    </submittedName>
</protein>
<accession>A0ACB8AM88</accession>
<dbReference type="EMBL" id="MU267612">
    <property type="protein sequence ID" value="KAH7914514.1"/>
    <property type="molecule type" value="Genomic_DNA"/>
</dbReference>
<dbReference type="Proteomes" id="UP000790377">
    <property type="component" value="Unassembled WGS sequence"/>
</dbReference>
<organism evidence="1 2">
    <name type="scientific">Hygrophoropsis aurantiaca</name>
    <dbReference type="NCBI Taxonomy" id="72124"/>
    <lineage>
        <taxon>Eukaryota</taxon>
        <taxon>Fungi</taxon>
        <taxon>Dikarya</taxon>
        <taxon>Basidiomycota</taxon>
        <taxon>Agaricomycotina</taxon>
        <taxon>Agaricomycetes</taxon>
        <taxon>Agaricomycetidae</taxon>
        <taxon>Boletales</taxon>
        <taxon>Coniophorineae</taxon>
        <taxon>Hygrophoropsidaceae</taxon>
        <taxon>Hygrophoropsis</taxon>
    </lineage>
</organism>
<evidence type="ECO:0000313" key="2">
    <source>
        <dbReference type="Proteomes" id="UP000790377"/>
    </source>
</evidence>
<comment type="caution">
    <text evidence="1">The sequence shown here is derived from an EMBL/GenBank/DDBJ whole genome shotgun (WGS) entry which is preliminary data.</text>
</comment>